<dbReference type="InterPro" id="IPR036047">
    <property type="entry name" value="F-box-like_dom_sf"/>
</dbReference>
<evidence type="ECO:0000259" key="1">
    <source>
        <dbReference type="Pfam" id="PF00646"/>
    </source>
</evidence>
<proteinExistence type="predicted"/>
<evidence type="ECO:0000313" key="2">
    <source>
        <dbReference type="EMBL" id="KAJ7752556.1"/>
    </source>
</evidence>
<keyword evidence="3" id="KW-1185">Reference proteome</keyword>
<evidence type="ECO:0000313" key="3">
    <source>
        <dbReference type="Proteomes" id="UP001215598"/>
    </source>
</evidence>
<reference evidence="2" key="1">
    <citation type="submission" date="2023-03" db="EMBL/GenBank/DDBJ databases">
        <title>Massive genome expansion in bonnet fungi (Mycena s.s.) driven by repeated elements and novel gene families across ecological guilds.</title>
        <authorList>
            <consortium name="Lawrence Berkeley National Laboratory"/>
            <person name="Harder C.B."/>
            <person name="Miyauchi S."/>
            <person name="Viragh M."/>
            <person name="Kuo A."/>
            <person name="Thoen E."/>
            <person name="Andreopoulos B."/>
            <person name="Lu D."/>
            <person name="Skrede I."/>
            <person name="Drula E."/>
            <person name="Henrissat B."/>
            <person name="Morin E."/>
            <person name="Kohler A."/>
            <person name="Barry K."/>
            <person name="LaButti K."/>
            <person name="Morin E."/>
            <person name="Salamov A."/>
            <person name="Lipzen A."/>
            <person name="Mereny Z."/>
            <person name="Hegedus B."/>
            <person name="Baldrian P."/>
            <person name="Stursova M."/>
            <person name="Weitz H."/>
            <person name="Taylor A."/>
            <person name="Grigoriev I.V."/>
            <person name="Nagy L.G."/>
            <person name="Martin F."/>
            <person name="Kauserud H."/>
        </authorList>
    </citation>
    <scope>NUCLEOTIDE SEQUENCE</scope>
    <source>
        <strain evidence="2">CBHHK182m</strain>
    </source>
</reference>
<protein>
    <recommendedName>
        <fullName evidence="1">F-box domain-containing protein</fullName>
    </recommendedName>
</protein>
<sequence length="500" mass="57157">MTSPVDQVPTELWLEIFQNLPFDSLIAVSSTHRAFYNMSRHLVFAHFHFHPYASAGTTPELPDVEHVRRAHARLCFWSSDNIAAGVRSCSVTPWSARPNSRPYSFSPPPSWTLPSVFQLLDLFVARLDWFTGLMQLYLRDVYLTQSTMTKLCSLPALTDLHIHMCSIAGGAYIDTTSLQLRVSVFEFTRRNGMDDGCTLWLPILHPETLRKLEVSANPIFFNKVMGTLPRFHRVHTLTLTMDLDKGVDNLRVLSKFPAVQTLSLSYWRNNRFAWSNSDEAVAMGVLPVLKHYKGYFPSLRTILALPTLRRLEAFALLGSGHPANFMQQLIGLPTPFRLTVLQISFESFDHDALLLLSIHFPQLAQLRLDIHAREIAQSDTNLQATIFFKTLAYSPAVPSTLERLAICWKFTPITYHVPPVPVDGKTWELSHPNLHDLPDLQLLRDSLRSRCPRLTFLWLDGHDFVLHWRKLPHGEVEKSAVSIHQAPPLRQEISDLWDLW</sequence>
<dbReference type="EMBL" id="JARKIB010000058">
    <property type="protein sequence ID" value="KAJ7752556.1"/>
    <property type="molecule type" value="Genomic_DNA"/>
</dbReference>
<dbReference type="Proteomes" id="UP001215598">
    <property type="component" value="Unassembled WGS sequence"/>
</dbReference>
<dbReference type="AlphaFoldDB" id="A0AAD7NAV6"/>
<dbReference type="InterPro" id="IPR032675">
    <property type="entry name" value="LRR_dom_sf"/>
</dbReference>
<dbReference type="CDD" id="cd09917">
    <property type="entry name" value="F-box_SF"/>
    <property type="match status" value="1"/>
</dbReference>
<feature type="domain" description="F-box" evidence="1">
    <location>
        <begin position="8"/>
        <end position="44"/>
    </location>
</feature>
<organism evidence="2 3">
    <name type="scientific">Mycena metata</name>
    <dbReference type="NCBI Taxonomy" id="1033252"/>
    <lineage>
        <taxon>Eukaryota</taxon>
        <taxon>Fungi</taxon>
        <taxon>Dikarya</taxon>
        <taxon>Basidiomycota</taxon>
        <taxon>Agaricomycotina</taxon>
        <taxon>Agaricomycetes</taxon>
        <taxon>Agaricomycetidae</taxon>
        <taxon>Agaricales</taxon>
        <taxon>Marasmiineae</taxon>
        <taxon>Mycenaceae</taxon>
        <taxon>Mycena</taxon>
    </lineage>
</organism>
<dbReference type="InterPro" id="IPR001810">
    <property type="entry name" value="F-box_dom"/>
</dbReference>
<dbReference type="SUPFAM" id="SSF52047">
    <property type="entry name" value="RNI-like"/>
    <property type="match status" value="1"/>
</dbReference>
<comment type="caution">
    <text evidence="2">The sequence shown here is derived from an EMBL/GenBank/DDBJ whole genome shotgun (WGS) entry which is preliminary data.</text>
</comment>
<dbReference type="Gene3D" id="3.80.10.10">
    <property type="entry name" value="Ribonuclease Inhibitor"/>
    <property type="match status" value="1"/>
</dbReference>
<gene>
    <name evidence="2" type="ORF">B0H16DRAFT_1545767</name>
</gene>
<accession>A0AAD7NAV6</accession>
<dbReference type="SUPFAM" id="SSF81383">
    <property type="entry name" value="F-box domain"/>
    <property type="match status" value="1"/>
</dbReference>
<dbReference type="Pfam" id="PF00646">
    <property type="entry name" value="F-box"/>
    <property type="match status" value="1"/>
</dbReference>
<name>A0AAD7NAV6_9AGAR</name>